<dbReference type="GO" id="GO:0098849">
    <property type="term" value="P:cellular detoxification of cadmium ion"/>
    <property type="evidence" value="ECO:0007669"/>
    <property type="project" value="TreeGrafter"/>
</dbReference>
<accession>A0AAU9JZL8</accession>
<evidence type="ECO:0000256" key="4">
    <source>
        <dbReference type="ARBA" id="ARBA00022723"/>
    </source>
</evidence>
<reference evidence="6" key="1">
    <citation type="submission" date="2021-09" db="EMBL/GenBank/DDBJ databases">
        <authorList>
            <consortium name="AG Swart"/>
            <person name="Singh M."/>
            <person name="Singh A."/>
            <person name="Seah K."/>
            <person name="Emmerich C."/>
        </authorList>
    </citation>
    <scope>NUCLEOTIDE SEQUENCE</scope>
    <source>
        <strain evidence="6">ATCC30299</strain>
    </source>
</reference>
<keyword evidence="3" id="KW-0808">Transferase</keyword>
<dbReference type="InterPro" id="IPR038156">
    <property type="entry name" value="PCS_N_sf"/>
</dbReference>
<evidence type="ECO:0000256" key="3">
    <source>
        <dbReference type="ARBA" id="ARBA00022679"/>
    </source>
</evidence>
<dbReference type="GO" id="GO:0046872">
    <property type="term" value="F:metal ion binding"/>
    <property type="evidence" value="ECO:0007669"/>
    <property type="project" value="UniProtKB-KW"/>
</dbReference>
<dbReference type="InterPro" id="IPR038765">
    <property type="entry name" value="Papain-like_cys_pep_sf"/>
</dbReference>
<dbReference type="EC" id="2.3.2.15" evidence="1"/>
<proteinExistence type="predicted"/>
<keyword evidence="4" id="KW-0479">Metal-binding</keyword>
<dbReference type="Pfam" id="PF05023">
    <property type="entry name" value="Phytochelatin"/>
    <property type="match status" value="1"/>
</dbReference>
<evidence type="ECO:0000313" key="6">
    <source>
        <dbReference type="EMBL" id="CAG9330565.1"/>
    </source>
</evidence>
<evidence type="ECO:0000256" key="2">
    <source>
        <dbReference type="ARBA" id="ARBA00022539"/>
    </source>
</evidence>
<dbReference type="PROSITE" id="PS51443">
    <property type="entry name" value="PCS"/>
    <property type="match status" value="1"/>
</dbReference>
<gene>
    <name evidence="6" type="ORF">BSTOLATCC_MIC51147</name>
</gene>
<dbReference type="PANTHER" id="PTHR33447">
    <property type="entry name" value="GLUTATHIONE GAMMA-GLUTAMYLCYSTEINYLTRANSFERASE"/>
    <property type="match status" value="1"/>
</dbReference>
<evidence type="ECO:0000259" key="5">
    <source>
        <dbReference type="PROSITE" id="PS51443"/>
    </source>
</evidence>
<dbReference type="Proteomes" id="UP001162131">
    <property type="component" value="Unassembled WGS sequence"/>
</dbReference>
<dbReference type="PANTHER" id="PTHR33447:SF2">
    <property type="entry name" value="GLUTATHIONE GAMMA-GLUTAMYLCYSTEINYLTRANSFERASE"/>
    <property type="match status" value="1"/>
</dbReference>
<dbReference type="Gene3D" id="3.90.70.30">
    <property type="entry name" value="Phytochelatin synthase, N-terminal domain"/>
    <property type="match status" value="1"/>
</dbReference>
<dbReference type="GO" id="GO:0016756">
    <property type="term" value="F:glutathione gamma-glutamylcysteinyltransferase activity"/>
    <property type="evidence" value="ECO:0007669"/>
    <property type="project" value="UniProtKB-EC"/>
</dbReference>
<organism evidence="6 7">
    <name type="scientific">Blepharisma stoltei</name>
    <dbReference type="NCBI Taxonomy" id="1481888"/>
    <lineage>
        <taxon>Eukaryota</taxon>
        <taxon>Sar</taxon>
        <taxon>Alveolata</taxon>
        <taxon>Ciliophora</taxon>
        <taxon>Postciliodesmatophora</taxon>
        <taxon>Heterotrichea</taxon>
        <taxon>Heterotrichida</taxon>
        <taxon>Blepharismidae</taxon>
        <taxon>Blepharisma</taxon>
    </lineage>
</organism>
<dbReference type="InterPro" id="IPR040409">
    <property type="entry name" value="PCS-like"/>
</dbReference>
<keyword evidence="2" id="KW-0104">Cadmium</keyword>
<dbReference type="GO" id="GO:0010273">
    <property type="term" value="P:detoxification of copper ion"/>
    <property type="evidence" value="ECO:0007669"/>
    <property type="project" value="TreeGrafter"/>
</dbReference>
<feature type="domain" description="Peptidase C83" evidence="5">
    <location>
        <begin position="1"/>
        <end position="240"/>
    </location>
</feature>
<dbReference type="AlphaFoldDB" id="A0AAU9JZL8"/>
<dbReference type="InterPro" id="IPR007719">
    <property type="entry name" value="PCS_N"/>
</dbReference>
<keyword evidence="7" id="KW-1185">Reference proteome</keyword>
<protein>
    <recommendedName>
        <fullName evidence="1">glutathione gamma-glutamylcysteinyltransferase</fullName>
        <ecNumber evidence="1">2.3.2.15</ecNumber>
    </recommendedName>
</protein>
<evidence type="ECO:0000256" key="1">
    <source>
        <dbReference type="ARBA" id="ARBA00012468"/>
    </source>
</evidence>
<evidence type="ECO:0000313" key="7">
    <source>
        <dbReference type="Proteomes" id="UP001162131"/>
    </source>
</evidence>
<dbReference type="GO" id="GO:0046938">
    <property type="term" value="P:phytochelatin biosynthetic process"/>
    <property type="evidence" value="ECO:0007669"/>
    <property type="project" value="InterPro"/>
</dbReference>
<dbReference type="SUPFAM" id="SSF54001">
    <property type="entry name" value="Cysteine proteinases"/>
    <property type="match status" value="1"/>
</dbReference>
<comment type="caution">
    <text evidence="6">The sequence shown here is derived from an EMBL/GenBank/DDBJ whole genome shotgun (WGS) entry which is preliminary data.</text>
</comment>
<dbReference type="EMBL" id="CAJZBQ010000051">
    <property type="protein sequence ID" value="CAG9330565.1"/>
    <property type="molecule type" value="Genomic_DNA"/>
</dbReference>
<name>A0AAU9JZL8_9CILI</name>
<sequence>MNQSLYKRRLPHQLIAFASNRGKQIFKEALDEGNMESYFELSQQFLTQDRPEDCGLSTLVMVLNTLGIDPGKTWHYPWRWYSEDLLHCGQRDPDGIELNEFVQLALCNKTWAMGFYPAIQKEKEMKINIKSSCNLHPENVHFRFASLDTFRSAIVSASRRSGFVIAVNSSRKALEQTGEGHYSPLGGYHSGTDMCLLLDVARFKYPAYWLPVPLMYEALERKDPASGNSRGFILLSRSKKHFPETCTVSMDITSLKHLPRPVTEDLLVRPTQDFLALIVHYFFTFYEDLTQDVIEKIENQLKEVEEPVLNPQLLNLIKEMNPSFSQSTKLVSLGFSRNEFEQPLNGFLKKLRRDLGLSIS</sequence>
<dbReference type="FunFam" id="3.90.70.30:FF:000001">
    <property type="entry name" value="Glutathione gamma-glutamylcysteinyltransferase 1"/>
    <property type="match status" value="1"/>
</dbReference>